<protein>
    <submittedName>
        <fullName evidence="1">Uncharacterized protein</fullName>
    </submittedName>
</protein>
<evidence type="ECO:0000313" key="1">
    <source>
        <dbReference type="EMBL" id="TNN35723.1"/>
    </source>
</evidence>
<sequence length="84" mass="9195">MAGFTPGLLPTNHSQEKEFAQAYEDVLERYKALDISLLVKPGGNTWPYPSSAEAQTCRRVLCSASLGEFGSYRFVVLQRLGGAV</sequence>
<evidence type="ECO:0000313" key="2">
    <source>
        <dbReference type="Proteomes" id="UP000314294"/>
    </source>
</evidence>
<dbReference type="Proteomes" id="UP000314294">
    <property type="component" value="Unassembled WGS sequence"/>
</dbReference>
<name>A0A4Z2F4B3_9TELE</name>
<dbReference type="OrthoDB" id="9428797at2759"/>
<dbReference type="AlphaFoldDB" id="A0A4Z2F4B3"/>
<reference evidence="1 2" key="1">
    <citation type="submission" date="2019-03" db="EMBL/GenBank/DDBJ databases">
        <title>First draft genome of Liparis tanakae, snailfish: a comprehensive survey of snailfish specific genes.</title>
        <authorList>
            <person name="Kim W."/>
            <person name="Song I."/>
            <person name="Jeong J.-H."/>
            <person name="Kim D."/>
            <person name="Kim S."/>
            <person name="Ryu S."/>
            <person name="Song J.Y."/>
            <person name="Lee S.K."/>
        </authorList>
    </citation>
    <scope>NUCLEOTIDE SEQUENCE [LARGE SCALE GENOMIC DNA]</scope>
    <source>
        <tissue evidence="1">Muscle</tissue>
    </source>
</reference>
<proteinExistence type="predicted"/>
<dbReference type="EMBL" id="SRLO01001720">
    <property type="protein sequence ID" value="TNN35723.1"/>
    <property type="molecule type" value="Genomic_DNA"/>
</dbReference>
<organism evidence="1 2">
    <name type="scientific">Liparis tanakae</name>
    <name type="common">Tanaka's snailfish</name>
    <dbReference type="NCBI Taxonomy" id="230148"/>
    <lineage>
        <taxon>Eukaryota</taxon>
        <taxon>Metazoa</taxon>
        <taxon>Chordata</taxon>
        <taxon>Craniata</taxon>
        <taxon>Vertebrata</taxon>
        <taxon>Euteleostomi</taxon>
        <taxon>Actinopterygii</taxon>
        <taxon>Neopterygii</taxon>
        <taxon>Teleostei</taxon>
        <taxon>Neoteleostei</taxon>
        <taxon>Acanthomorphata</taxon>
        <taxon>Eupercaria</taxon>
        <taxon>Perciformes</taxon>
        <taxon>Cottioidei</taxon>
        <taxon>Cottales</taxon>
        <taxon>Liparidae</taxon>
        <taxon>Liparis</taxon>
    </lineage>
</organism>
<accession>A0A4Z2F4B3</accession>
<comment type="caution">
    <text evidence="1">The sequence shown here is derived from an EMBL/GenBank/DDBJ whole genome shotgun (WGS) entry which is preliminary data.</text>
</comment>
<gene>
    <name evidence="1" type="ORF">EYF80_054114</name>
</gene>
<keyword evidence="2" id="KW-1185">Reference proteome</keyword>